<keyword evidence="4" id="KW-1185">Reference proteome</keyword>
<evidence type="ECO:0000259" key="2">
    <source>
        <dbReference type="Pfam" id="PF00496"/>
    </source>
</evidence>
<organism evidence="3 4">
    <name type="scientific">Phocoenobacter uteri</name>
    <dbReference type="NCBI Taxonomy" id="146806"/>
    <lineage>
        <taxon>Bacteria</taxon>
        <taxon>Pseudomonadati</taxon>
        <taxon>Pseudomonadota</taxon>
        <taxon>Gammaproteobacteria</taxon>
        <taxon>Pasteurellales</taxon>
        <taxon>Pasteurellaceae</taxon>
        <taxon>Phocoenobacter</taxon>
    </lineage>
</organism>
<keyword evidence="1" id="KW-0732">Signal</keyword>
<dbReference type="CDD" id="cd08493">
    <property type="entry name" value="PBP2_DppA_like"/>
    <property type="match status" value="1"/>
</dbReference>
<dbReference type="RefSeq" id="WP_424450099.1">
    <property type="nucleotide sequence ID" value="NZ_LWIF01000001.1"/>
</dbReference>
<dbReference type="PIRSF" id="PIRSF002741">
    <property type="entry name" value="MppA"/>
    <property type="match status" value="1"/>
</dbReference>
<dbReference type="GO" id="GO:0043190">
    <property type="term" value="C:ATP-binding cassette (ABC) transporter complex"/>
    <property type="evidence" value="ECO:0007669"/>
    <property type="project" value="InterPro"/>
</dbReference>
<gene>
    <name evidence="3" type="primary">dppA_1</name>
    <name evidence="3" type="ORF">NCTC12872_00819</name>
</gene>
<dbReference type="Gene3D" id="3.40.190.10">
    <property type="entry name" value="Periplasmic binding protein-like II"/>
    <property type="match status" value="1"/>
</dbReference>
<dbReference type="Gene3D" id="3.90.76.10">
    <property type="entry name" value="Dipeptide-binding Protein, Domain 1"/>
    <property type="match status" value="1"/>
</dbReference>
<dbReference type="EMBL" id="UGTA01000001">
    <property type="protein sequence ID" value="SUB58851.1"/>
    <property type="molecule type" value="Genomic_DNA"/>
</dbReference>
<dbReference type="InterPro" id="IPR030678">
    <property type="entry name" value="Peptide/Ni-bd"/>
</dbReference>
<dbReference type="GO" id="GO:0015833">
    <property type="term" value="P:peptide transport"/>
    <property type="evidence" value="ECO:0007669"/>
    <property type="project" value="TreeGrafter"/>
</dbReference>
<dbReference type="Gene3D" id="3.10.105.10">
    <property type="entry name" value="Dipeptide-binding Protein, Domain 3"/>
    <property type="match status" value="1"/>
</dbReference>
<name>A0A379C9B8_9PAST</name>
<reference evidence="3 4" key="1">
    <citation type="submission" date="2018-06" db="EMBL/GenBank/DDBJ databases">
        <authorList>
            <consortium name="Pathogen Informatics"/>
            <person name="Doyle S."/>
        </authorList>
    </citation>
    <scope>NUCLEOTIDE SEQUENCE [LARGE SCALE GENOMIC DNA]</scope>
    <source>
        <strain evidence="3 4">NCTC12872</strain>
    </source>
</reference>
<dbReference type="AlphaFoldDB" id="A0A379C9B8"/>
<dbReference type="InterPro" id="IPR039424">
    <property type="entry name" value="SBP_5"/>
</dbReference>
<proteinExistence type="predicted"/>
<dbReference type="InterPro" id="IPR000914">
    <property type="entry name" value="SBP_5_dom"/>
</dbReference>
<dbReference type="SUPFAM" id="SSF53850">
    <property type="entry name" value="Periplasmic binding protein-like II"/>
    <property type="match status" value="1"/>
</dbReference>
<evidence type="ECO:0000313" key="3">
    <source>
        <dbReference type="EMBL" id="SUB58851.1"/>
    </source>
</evidence>
<protein>
    <submittedName>
        <fullName evidence="3">Dipeptide-binding protein</fullName>
    </submittedName>
</protein>
<feature type="domain" description="Solute-binding protein family 5" evidence="2">
    <location>
        <begin position="84"/>
        <end position="480"/>
    </location>
</feature>
<dbReference type="Proteomes" id="UP000255417">
    <property type="component" value="Unassembled WGS sequence"/>
</dbReference>
<sequence>MKSGSMKKQAVKLCLFFAILGVSFHLNAAPRIPEKLLAKSLVYCTNSLGFSFDPQKADVGTNMNVVTEQIYDKLVEFDSQNNRLKPALAKSYKVSDDGLEITFYLRKKVQFHTTNWFNPSRDFNAEDVLFSLNRVMGRTADLPELNNLDTPKYRKKNYNNDVFQTKARRTHFPYFESINLKSKISSITAPSKYVVKITLTEPDASLLAHLASQYAVILSKEYALQLSADNNLAQLDTLPVGTGVYQLKNYVHNNYVRLQKNENYWGKKANIENVVIDFSTSSTGRMAKFLNKECDISAFPEPSQLSSILDGDIINTEGANLSFLAFNFQSEKMNDITLRQTIVNAIDRDRLNRQLFYGTARVTNNILPAALFSDKLVEQRERNTNYSDFAKNEKNMTASLKLWVLDEKHVYNLHPLKMAELIKYDLAKVGISVDIRQVNRAFLVQQLDNRTADYDMILTGWLANNYDPDNFLSAILGCRSQFSITNLANWCDTELDSLLLQARTNEDSKQRAKLYQVIEKRLREVLPILPLVNVNRVLVVSDRVKNVKITPFGRVNLSQLELVLSKQK</sequence>
<evidence type="ECO:0000256" key="1">
    <source>
        <dbReference type="SAM" id="SignalP"/>
    </source>
</evidence>
<dbReference type="Pfam" id="PF00496">
    <property type="entry name" value="SBP_bac_5"/>
    <property type="match status" value="1"/>
</dbReference>
<accession>A0A379C9B8</accession>
<dbReference type="GO" id="GO:1904680">
    <property type="term" value="F:peptide transmembrane transporter activity"/>
    <property type="evidence" value="ECO:0007669"/>
    <property type="project" value="TreeGrafter"/>
</dbReference>
<dbReference type="GO" id="GO:0030288">
    <property type="term" value="C:outer membrane-bounded periplasmic space"/>
    <property type="evidence" value="ECO:0007669"/>
    <property type="project" value="UniProtKB-ARBA"/>
</dbReference>
<dbReference type="PANTHER" id="PTHR30290">
    <property type="entry name" value="PERIPLASMIC BINDING COMPONENT OF ABC TRANSPORTER"/>
    <property type="match status" value="1"/>
</dbReference>
<feature type="signal peptide" evidence="1">
    <location>
        <begin position="1"/>
        <end position="28"/>
    </location>
</feature>
<evidence type="ECO:0000313" key="4">
    <source>
        <dbReference type="Proteomes" id="UP000255417"/>
    </source>
</evidence>
<dbReference type="PANTHER" id="PTHR30290:SF28">
    <property type="entry name" value="ABC TRANSPORTER PERIPLASMIC-BINDING PROTEIN SAPA-RELATED"/>
    <property type="match status" value="1"/>
</dbReference>
<feature type="chain" id="PRO_5016689016" evidence="1">
    <location>
        <begin position="29"/>
        <end position="568"/>
    </location>
</feature>